<dbReference type="OrthoDB" id="4320373at2"/>
<dbReference type="Proteomes" id="UP000295431">
    <property type="component" value="Unassembled WGS sequence"/>
</dbReference>
<dbReference type="RefSeq" id="WP_131938169.1">
    <property type="nucleotide sequence ID" value="NZ_BAAAMX010000059.1"/>
</dbReference>
<dbReference type="Gene3D" id="3.30.300.130">
    <property type="entry name" value="Fe-S cluster assembly (FSCA)"/>
    <property type="match status" value="1"/>
</dbReference>
<reference evidence="1 2" key="1">
    <citation type="submission" date="2019-03" db="EMBL/GenBank/DDBJ databases">
        <title>Draft genome sequences of novel Actinobacteria.</title>
        <authorList>
            <person name="Sahin N."/>
            <person name="Ay H."/>
            <person name="Saygin H."/>
        </authorList>
    </citation>
    <scope>NUCLEOTIDE SEQUENCE [LARGE SCALE GENOMIC DNA]</scope>
    <source>
        <strain evidence="1 2">DSM 45347</strain>
    </source>
</reference>
<gene>
    <name evidence="1" type="ORF">E1284_07005</name>
</gene>
<keyword evidence="2" id="KW-1185">Reference proteome</keyword>
<organism evidence="1 2">
    <name type="scientific">Actinomadura bangladeshensis</name>
    <dbReference type="NCBI Taxonomy" id="453573"/>
    <lineage>
        <taxon>Bacteria</taxon>
        <taxon>Bacillati</taxon>
        <taxon>Actinomycetota</taxon>
        <taxon>Actinomycetes</taxon>
        <taxon>Streptosporangiales</taxon>
        <taxon>Thermomonosporaceae</taxon>
        <taxon>Actinomadura</taxon>
    </lineage>
</organism>
<dbReference type="EMBL" id="SMJW01000022">
    <property type="protein sequence ID" value="TDC18208.1"/>
    <property type="molecule type" value="Genomic_DNA"/>
</dbReference>
<accession>A0A4R4P6T1</accession>
<dbReference type="AlphaFoldDB" id="A0A4R4P6T1"/>
<comment type="caution">
    <text evidence="1">The sequence shown here is derived from an EMBL/GenBank/DDBJ whole genome shotgun (WGS) entry which is preliminary data.</text>
</comment>
<dbReference type="SUPFAM" id="SSF117916">
    <property type="entry name" value="Fe-S cluster assembly (FSCA) domain-like"/>
    <property type="match status" value="1"/>
</dbReference>
<sequence>MAEPATGREARPGVADDDVPRRLDAQAVAGRLGLLDEKLGTLERTPGATAETALDAVTLLTEVYGEALTRVMDCASTEPRLLDLLLGDDLVGHLLVLHDIHPEPVERRVTRALDALRPRLHRGGADAELVAIEEETARVRVNRSGCGCGGGTEPIEDVVRETVLAVAPDLADVHVAAPDTGTGTAAASKAFVPVEALLRPPAAAVDGAT</sequence>
<proteinExistence type="predicted"/>
<dbReference type="InterPro" id="IPR034904">
    <property type="entry name" value="FSCA_dom_sf"/>
</dbReference>
<evidence type="ECO:0000313" key="1">
    <source>
        <dbReference type="EMBL" id="TDC18208.1"/>
    </source>
</evidence>
<protein>
    <submittedName>
        <fullName evidence="1">NifU family protein</fullName>
    </submittedName>
</protein>
<name>A0A4R4P6T1_9ACTN</name>
<evidence type="ECO:0000313" key="2">
    <source>
        <dbReference type="Proteomes" id="UP000295431"/>
    </source>
</evidence>